<keyword evidence="1" id="KW-0812">Transmembrane</keyword>
<dbReference type="SUPFAM" id="SSF141868">
    <property type="entry name" value="EAL domain-like"/>
    <property type="match status" value="1"/>
</dbReference>
<sequence length="744" mass="82124">MFRERKRTAVRTAVVMAVAAATMVLCAALYMRSVTGTLREETLSGLREVARQSAGNIAMRIEKDMQMLEAVSRFVGAQPELDIDGVTRVLCEEVESTGFKRMGLITPDGTAHTTDSVEMDLGGRGYFLRAMDGETVISKELTDYADGEPIYVYATPILCGGRAEAVLFATNAADAFASVINVRMFEGAGYSYLTNAGGDVLVHPDNPESEQGMSNIFDRMEEGRMLPDEELGRMRRRMSSGDSGVEEYFRDGERRYLSYTPIGVNGWYVLSAVSGHVAARKSVYLTMLTLVVCVVTVTVLIGLFGYILFMQNSRRRELERIAFTDPVTGGYNWNGFIRAAREVVGGAAEYVMVSFDIDKFKVFNDMFGHGTGNQLLGQIWGILSRSVREGELFARVSADTFDLLLHAAPDEEIVRRLTEIGGQINPPGQRYTLTLSFGVYRVGPQETDVSLMSDRASIARKSGKDDSRTTVAFYDHAVRDRILREKQIEDAMASALEKGEFEVYLQPKYSASTREIVGAESLVRWNRPGVGLVPPNDFIPLFERDGFVVQIDAFVLRETCRMLRGWADEGLPAIPVSVNVSRVNLHDPGFVGKVCAAAREYGVPPGLIELEITETSVLDFENIGRLTGIIGELHDAGFLVSMDDFGSGYSSLNLLRRLPVDVLKLDRAFFAGDADNARGRTVIAEVADLARKLDIQVVAEGVETSGQVDFLTSIGCDVVQGYYFARPMPAGEFERLRRPQNKND</sequence>
<dbReference type="NCBIfam" id="TIGR00254">
    <property type="entry name" value="GGDEF"/>
    <property type="match status" value="1"/>
</dbReference>
<keyword evidence="1" id="KW-0472">Membrane</keyword>
<evidence type="ECO:0000313" key="4">
    <source>
        <dbReference type="EMBL" id="MBC3938104.1"/>
    </source>
</evidence>
<evidence type="ECO:0000259" key="3">
    <source>
        <dbReference type="PROSITE" id="PS50887"/>
    </source>
</evidence>
<dbReference type="InterPro" id="IPR000160">
    <property type="entry name" value="GGDEF_dom"/>
</dbReference>
<name>A0ABR7ACD4_9FIRM</name>
<dbReference type="InterPro" id="IPR029787">
    <property type="entry name" value="Nucleotide_cyclase"/>
</dbReference>
<dbReference type="SUPFAM" id="SSF55073">
    <property type="entry name" value="Nucleotide cyclase"/>
    <property type="match status" value="1"/>
</dbReference>
<dbReference type="PANTHER" id="PTHR33121">
    <property type="entry name" value="CYCLIC DI-GMP PHOSPHODIESTERASE PDEF"/>
    <property type="match status" value="1"/>
</dbReference>
<dbReference type="PROSITE" id="PS50887">
    <property type="entry name" value="GGDEF"/>
    <property type="match status" value="1"/>
</dbReference>
<comment type="caution">
    <text evidence="4">The sequence shown here is derived from an EMBL/GenBank/DDBJ whole genome shotgun (WGS) entry which is preliminary data.</text>
</comment>
<dbReference type="Proteomes" id="UP000602181">
    <property type="component" value="Unassembled WGS sequence"/>
</dbReference>
<dbReference type="RefSeq" id="WP_147437516.1">
    <property type="nucleotide sequence ID" value="NZ_JACOIH010000004.1"/>
</dbReference>
<evidence type="ECO:0000313" key="5">
    <source>
        <dbReference type="Proteomes" id="UP000602181"/>
    </source>
</evidence>
<keyword evidence="1" id="KW-1133">Transmembrane helix</keyword>
<feature type="domain" description="GGDEF" evidence="3">
    <location>
        <begin position="348"/>
        <end position="476"/>
    </location>
</feature>
<evidence type="ECO:0000256" key="1">
    <source>
        <dbReference type="SAM" id="Phobius"/>
    </source>
</evidence>
<dbReference type="CDD" id="cd01948">
    <property type="entry name" value="EAL"/>
    <property type="match status" value="1"/>
</dbReference>
<dbReference type="Pfam" id="PF00563">
    <property type="entry name" value="EAL"/>
    <property type="match status" value="1"/>
</dbReference>
<accession>A0ABR7ACD4</accession>
<protein>
    <submittedName>
        <fullName evidence="4">EAL domain-containing protein</fullName>
    </submittedName>
</protein>
<dbReference type="InterPro" id="IPR043128">
    <property type="entry name" value="Rev_trsase/Diguanyl_cyclase"/>
</dbReference>
<dbReference type="Pfam" id="PF00990">
    <property type="entry name" value="GGDEF"/>
    <property type="match status" value="1"/>
</dbReference>
<dbReference type="InterPro" id="IPR001633">
    <property type="entry name" value="EAL_dom"/>
</dbReference>
<organism evidence="4 5">
    <name type="scientific">Anaerotruncus massiliensis</name>
    <name type="common">ex Togo et al. 2019</name>
    <dbReference type="NCBI Taxonomy" id="1673720"/>
    <lineage>
        <taxon>Bacteria</taxon>
        <taxon>Bacillati</taxon>
        <taxon>Bacillota</taxon>
        <taxon>Clostridia</taxon>
        <taxon>Eubacteriales</taxon>
        <taxon>Oscillospiraceae</taxon>
        <taxon>Anaerotruncus</taxon>
    </lineage>
</organism>
<dbReference type="InterPro" id="IPR050706">
    <property type="entry name" value="Cyclic-di-GMP_PDE-like"/>
</dbReference>
<dbReference type="Gene3D" id="3.20.20.450">
    <property type="entry name" value="EAL domain"/>
    <property type="match status" value="1"/>
</dbReference>
<dbReference type="EMBL" id="JACOIH010000004">
    <property type="protein sequence ID" value="MBC3938104.1"/>
    <property type="molecule type" value="Genomic_DNA"/>
</dbReference>
<gene>
    <name evidence="4" type="ORF">H8R05_04200</name>
</gene>
<proteinExistence type="predicted"/>
<keyword evidence="5" id="KW-1185">Reference proteome</keyword>
<dbReference type="PANTHER" id="PTHR33121:SF70">
    <property type="entry name" value="SIGNALING PROTEIN YKOW"/>
    <property type="match status" value="1"/>
</dbReference>
<feature type="domain" description="EAL" evidence="2">
    <location>
        <begin position="485"/>
        <end position="741"/>
    </location>
</feature>
<dbReference type="PROSITE" id="PS50883">
    <property type="entry name" value="EAL"/>
    <property type="match status" value="1"/>
</dbReference>
<dbReference type="SMART" id="SM00052">
    <property type="entry name" value="EAL"/>
    <property type="match status" value="1"/>
</dbReference>
<feature type="transmembrane region" description="Helical" evidence="1">
    <location>
        <begin position="12"/>
        <end position="31"/>
    </location>
</feature>
<dbReference type="InterPro" id="IPR035919">
    <property type="entry name" value="EAL_sf"/>
</dbReference>
<dbReference type="SMART" id="SM00267">
    <property type="entry name" value="GGDEF"/>
    <property type="match status" value="1"/>
</dbReference>
<dbReference type="Gene3D" id="3.30.70.270">
    <property type="match status" value="1"/>
</dbReference>
<feature type="transmembrane region" description="Helical" evidence="1">
    <location>
        <begin position="283"/>
        <end position="309"/>
    </location>
</feature>
<dbReference type="CDD" id="cd12912">
    <property type="entry name" value="PDC2_MCP_like"/>
    <property type="match status" value="1"/>
</dbReference>
<dbReference type="CDD" id="cd01949">
    <property type="entry name" value="GGDEF"/>
    <property type="match status" value="1"/>
</dbReference>
<reference evidence="4 5" key="1">
    <citation type="submission" date="2020-08" db="EMBL/GenBank/DDBJ databases">
        <authorList>
            <person name="Liu C."/>
            <person name="Sun Q."/>
        </authorList>
    </citation>
    <scope>NUCLEOTIDE SEQUENCE [LARGE SCALE GENOMIC DNA]</scope>
    <source>
        <strain evidence="4 5">22A2-44</strain>
    </source>
</reference>
<dbReference type="Gene3D" id="3.30.450.20">
    <property type="entry name" value="PAS domain"/>
    <property type="match status" value="1"/>
</dbReference>
<evidence type="ECO:0000259" key="2">
    <source>
        <dbReference type="PROSITE" id="PS50883"/>
    </source>
</evidence>